<dbReference type="InterPro" id="IPR011419">
    <property type="entry name" value="ATP12_ATP_synth-F1-assembly"/>
</dbReference>
<dbReference type="PANTHER" id="PTHR21013">
    <property type="entry name" value="ATP SYNTHASE MITOCHONDRIAL F1 COMPLEX ASSEMBLY FACTOR 2/ATP12 PROTEIN, MITOCHONDRIAL PRECURSOR"/>
    <property type="match status" value="1"/>
</dbReference>
<sequence>MKRFYKQAAAVPAVGGVAILLDGRAVKTPARAPLAVPTEELAEAIAGEWNGQGEEIDPRAMPLTGLANAAIDRVAPDPAAFAAGLAAYGETDLLCYRADTPQPLVTRQAEQWEPLLGWARRRYDVDFQVATGIIHRPQPSETVERLAHAVSSRDPFRLAALSPLVTISGSLVIALALAEGEIGLDRAWAAASLDEAWQAEQWGEDALAAAALEARRKDFEAAYRFLTLL</sequence>
<dbReference type="GO" id="GO:0043461">
    <property type="term" value="P:proton-transporting ATP synthase complex assembly"/>
    <property type="evidence" value="ECO:0007669"/>
    <property type="project" value="InterPro"/>
</dbReference>
<evidence type="ECO:0000256" key="1">
    <source>
        <dbReference type="ARBA" id="ARBA00008231"/>
    </source>
</evidence>
<dbReference type="RefSeq" id="WP_135086452.1">
    <property type="nucleotide sequence ID" value="NZ_SPDV01000017.1"/>
</dbReference>
<dbReference type="AlphaFoldDB" id="A0A4Y8ZSC4"/>
<dbReference type="Gene3D" id="1.10.3580.10">
    <property type="entry name" value="ATP12 ATPase"/>
    <property type="match status" value="1"/>
</dbReference>
<name>A0A4Y8ZSC4_9SPHN</name>
<reference evidence="4 5" key="1">
    <citation type="submission" date="2019-03" db="EMBL/GenBank/DDBJ databases">
        <title>Genome sequence of Sphingomonas sp. 17J27-24.</title>
        <authorList>
            <person name="Kim M."/>
            <person name="Maeng S."/>
            <person name="Sathiyaraj S."/>
        </authorList>
    </citation>
    <scope>NUCLEOTIDE SEQUENCE [LARGE SCALE GENOMIC DNA]</scope>
    <source>
        <strain evidence="4 5">17J27-24</strain>
    </source>
</reference>
<evidence type="ECO:0000256" key="3">
    <source>
        <dbReference type="ARBA" id="ARBA00023186"/>
    </source>
</evidence>
<comment type="similarity">
    <text evidence="1">Belongs to the ATP12 family.</text>
</comment>
<dbReference type="InterPro" id="IPR042272">
    <property type="entry name" value="ATP12_ATP_synth-F1-assembly_N"/>
</dbReference>
<dbReference type="Pfam" id="PF07542">
    <property type="entry name" value="ATP12"/>
    <property type="match status" value="1"/>
</dbReference>
<dbReference type="EMBL" id="SPDV01000017">
    <property type="protein sequence ID" value="TFI58387.1"/>
    <property type="molecule type" value="Genomic_DNA"/>
</dbReference>
<keyword evidence="5" id="KW-1185">Reference proteome</keyword>
<proteinExistence type="inferred from homology"/>
<evidence type="ECO:0000313" key="4">
    <source>
        <dbReference type="EMBL" id="TFI58387.1"/>
    </source>
</evidence>
<dbReference type="PANTHER" id="PTHR21013:SF10">
    <property type="entry name" value="ATP SYNTHASE MITOCHONDRIAL F1 COMPLEX ASSEMBLY FACTOR 2"/>
    <property type="match status" value="1"/>
</dbReference>
<evidence type="ECO:0000256" key="2">
    <source>
        <dbReference type="ARBA" id="ARBA00022946"/>
    </source>
</evidence>
<dbReference type="OrthoDB" id="9797825at2"/>
<comment type="caution">
    <text evidence="4">The sequence shown here is derived from an EMBL/GenBank/DDBJ whole genome shotgun (WGS) entry which is preliminary data.</text>
</comment>
<dbReference type="Proteomes" id="UP000298213">
    <property type="component" value="Unassembled WGS sequence"/>
</dbReference>
<keyword evidence="2" id="KW-0809">Transit peptide</keyword>
<keyword evidence="3" id="KW-0143">Chaperone</keyword>
<dbReference type="Gene3D" id="3.30.2180.10">
    <property type="entry name" value="ATP12-like"/>
    <property type="match status" value="1"/>
</dbReference>
<accession>A0A4Y8ZSC4</accession>
<dbReference type="InterPro" id="IPR023335">
    <property type="entry name" value="ATP12_ortho_dom_sf"/>
</dbReference>
<protein>
    <submittedName>
        <fullName evidence="4">ATPase</fullName>
    </submittedName>
</protein>
<gene>
    <name evidence="4" type="ORF">E2493_10410</name>
</gene>
<dbReference type="SUPFAM" id="SSF160909">
    <property type="entry name" value="ATP12-like"/>
    <property type="match status" value="1"/>
</dbReference>
<evidence type="ECO:0000313" key="5">
    <source>
        <dbReference type="Proteomes" id="UP000298213"/>
    </source>
</evidence>
<organism evidence="4 5">
    <name type="scientific">Sphingomonas parva</name>
    <dbReference type="NCBI Taxonomy" id="2555898"/>
    <lineage>
        <taxon>Bacteria</taxon>
        <taxon>Pseudomonadati</taxon>
        <taxon>Pseudomonadota</taxon>
        <taxon>Alphaproteobacteria</taxon>
        <taxon>Sphingomonadales</taxon>
        <taxon>Sphingomonadaceae</taxon>
        <taxon>Sphingomonas</taxon>
    </lineage>
</organism>